<evidence type="ECO:0000256" key="4">
    <source>
        <dbReference type="ARBA" id="ARBA00022927"/>
    </source>
</evidence>
<evidence type="ECO:0000313" key="9">
    <source>
        <dbReference type="EMBL" id="GAQ86116.1"/>
    </source>
</evidence>
<name>A0A1Y1IBN0_KLENI</name>
<comment type="subcellular location">
    <subcellularLocation>
        <location evidence="1">Nucleus</location>
        <location evidence="1">Nuclear pore complex</location>
    </subcellularLocation>
</comment>
<keyword evidence="7" id="KW-0539">Nucleus</keyword>
<evidence type="ECO:0000256" key="7">
    <source>
        <dbReference type="ARBA" id="ARBA00023242"/>
    </source>
</evidence>
<dbReference type="GO" id="GO:0006406">
    <property type="term" value="P:mRNA export from nucleus"/>
    <property type="evidence" value="ECO:0000318"/>
    <property type="project" value="GO_Central"/>
</dbReference>
<dbReference type="GO" id="GO:0005643">
    <property type="term" value="C:nuclear pore"/>
    <property type="evidence" value="ECO:0000318"/>
    <property type="project" value="GO_Central"/>
</dbReference>
<evidence type="ECO:0000256" key="2">
    <source>
        <dbReference type="ARBA" id="ARBA00022448"/>
    </source>
</evidence>
<dbReference type="GO" id="GO:0000055">
    <property type="term" value="P:ribosomal large subunit export from nucleus"/>
    <property type="evidence" value="ECO:0000318"/>
    <property type="project" value="GO_Central"/>
</dbReference>
<dbReference type="Gene3D" id="2.130.10.10">
    <property type="entry name" value="YVTN repeat-like/Quinoprotein amine dehydrogenase"/>
    <property type="match status" value="1"/>
</dbReference>
<dbReference type="Proteomes" id="UP000054558">
    <property type="component" value="Unassembled WGS sequence"/>
</dbReference>
<evidence type="ECO:0008006" key="11">
    <source>
        <dbReference type="Google" id="ProtNLM"/>
    </source>
</evidence>
<proteinExistence type="predicted"/>
<keyword evidence="5" id="KW-0811">Translocation</keyword>
<dbReference type="SUPFAM" id="SSF69322">
    <property type="entry name" value="Tricorn protease domain 2"/>
    <property type="match status" value="1"/>
</dbReference>
<sequence length="770" mass="82318">MTQPGRQQPQLEENLVFSEAFDSDAAWELANNVAQPSLSAYDHAGRLYVWNPEGGVLHYVSVDRDAGSGSLATLQSSSHDSPFDTLVPTTALDFPIVSITVSRSGRYVALVGESALAVLDAQSSKGTDSPEVASCSVHSIAGAIFPGGEAGPALLRVAWHPSSDTHLGILSSDGVFRLFDLSQDKDSPEQEYYLQRAHAPPRGFARPVDLVFGGEHLWEKFTVFFLWSDGAILPLCPVVPFGSLFSHESILSLVRDMEQCASQGTPFTEATLAWLHETFPLSERRATSASPARSEAVRAATGMVIAARAHVPYECSPALQGPLPLVGPGAPPLRKGVSAAHLVCSPSGKDCLLAWSQTDGLVHVSVLTEEVLPAWSYDHVPQTSHDPDGRLTRATMVAQATDVAAPDPPSAPPLLLLASADLALSADVRFRAPLSLTADPLVPERIFCRHGRGVDSITLRWLPFSDLAGGDRDLAKIPPPDVYSLLDVSGGDEQEARPLMGLAVVSDSAGETWLVASPVGGDCVVISVRSETPAMLPALLLPGPEGEGAETPAISPELLQGPKKGLIPKAPRGPPVAASSHEGRLLLHARAKALREVYIEYAHRAHVELTARVARLAEIAQEQRAQATRAQRGLEKAATTADGFEGRLAAALAKHAELERRLQRYSKLPIVSRTPLTAAERAYRSELVGLEADLPLLGGTLAELAERAQKLARARGAGPAGPHRTPPVPDAQMHRLKQAVERSTGVITGMMDKVHLLEESVHRKERHVLR</sequence>
<protein>
    <recommendedName>
        <fullName evidence="11">Nuclear pore complex protein Nup88</fullName>
    </recommendedName>
</protein>
<dbReference type="STRING" id="105231.A0A1Y1IBN0"/>
<keyword evidence="2" id="KW-0813">Transport</keyword>
<dbReference type="GO" id="GO:0006606">
    <property type="term" value="P:protein import into nucleus"/>
    <property type="evidence" value="ECO:0000318"/>
    <property type="project" value="GO_Central"/>
</dbReference>
<accession>A0A1Y1IBN0</accession>
<dbReference type="Pfam" id="PF10168">
    <property type="entry name" value="Nup88"/>
    <property type="match status" value="2"/>
</dbReference>
<reference evidence="9 10" key="1">
    <citation type="journal article" date="2014" name="Nat. Commun.">
        <title>Klebsormidium flaccidum genome reveals primary factors for plant terrestrial adaptation.</title>
        <authorList>
            <person name="Hori K."/>
            <person name="Maruyama F."/>
            <person name="Fujisawa T."/>
            <person name="Togashi T."/>
            <person name="Yamamoto N."/>
            <person name="Seo M."/>
            <person name="Sato S."/>
            <person name="Yamada T."/>
            <person name="Mori H."/>
            <person name="Tajima N."/>
            <person name="Moriyama T."/>
            <person name="Ikeuchi M."/>
            <person name="Watanabe M."/>
            <person name="Wada H."/>
            <person name="Kobayashi K."/>
            <person name="Saito M."/>
            <person name="Masuda T."/>
            <person name="Sasaki-Sekimoto Y."/>
            <person name="Mashiguchi K."/>
            <person name="Awai K."/>
            <person name="Shimojima M."/>
            <person name="Masuda S."/>
            <person name="Iwai M."/>
            <person name="Nobusawa T."/>
            <person name="Narise T."/>
            <person name="Kondo S."/>
            <person name="Saito H."/>
            <person name="Sato R."/>
            <person name="Murakawa M."/>
            <person name="Ihara Y."/>
            <person name="Oshima-Yamada Y."/>
            <person name="Ohtaka K."/>
            <person name="Satoh M."/>
            <person name="Sonobe K."/>
            <person name="Ishii M."/>
            <person name="Ohtani R."/>
            <person name="Kanamori-Sato M."/>
            <person name="Honoki R."/>
            <person name="Miyazaki D."/>
            <person name="Mochizuki H."/>
            <person name="Umetsu J."/>
            <person name="Higashi K."/>
            <person name="Shibata D."/>
            <person name="Kamiya Y."/>
            <person name="Sato N."/>
            <person name="Nakamura Y."/>
            <person name="Tabata S."/>
            <person name="Ida S."/>
            <person name="Kurokawa K."/>
            <person name="Ohta H."/>
        </authorList>
    </citation>
    <scope>NUCLEOTIDE SEQUENCE [LARGE SCALE GENOMIC DNA]</scope>
    <source>
        <strain evidence="9 10">NIES-2285</strain>
    </source>
</reference>
<keyword evidence="4" id="KW-0653">Protein transport</keyword>
<dbReference type="GO" id="GO:0017056">
    <property type="term" value="F:structural constituent of nuclear pore"/>
    <property type="evidence" value="ECO:0007669"/>
    <property type="project" value="InterPro"/>
</dbReference>
<organism evidence="9 10">
    <name type="scientific">Klebsormidium nitens</name>
    <name type="common">Green alga</name>
    <name type="synonym">Ulothrix nitens</name>
    <dbReference type="NCBI Taxonomy" id="105231"/>
    <lineage>
        <taxon>Eukaryota</taxon>
        <taxon>Viridiplantae</taxon>
        <taxon>Streptophyta</taxon>
        <taxon>Klebsormidiophyceae</taxon>
        <taxon>Klebsormidiales</taxon>
        <taxon>Klebsormidiaceae</taxon>
        <taxon>Klebsormidium</taxon>
    </lineage>
</organism>
<evidence type="ECO:0000256" key="1">
    <source>
        <dbReference type="ARBA" id="ARBA00004567"/>
    </source>
</evidence>
<feature type="coiled-coil region" evidence="8">
    <location>
        <begin position="617"/>
        <end position="668"/>
    </location>
</feature>
<evidence type="ECO:0000313" key="10">
    <source>
        <dbReference type="Proteomes" id="UP000054558"/>
    </source>
</evidence>
<dbReference type="PANTHER" id="PTHR13257">
    <property type="entry name" value="NUCLEOPORIN NUP84-RELATED"/>
    <property type="match status" value="1"/>
</dbReference>
<evidence type="ECO:0000256" key="5">
    <source>
        <dbReference type="ARBA" id="ARBA00023010"/>
    </source>
</evidence>
<dbReference type="AlphaFoldDB" id="A0A1Y1IBN0"/>
<keyword evidence="3" id="KW-0509">mRNA transport</keyword>
<dbReference type="EMBL" id="DF237220">
    <property type="protein sequence ID" value="GAQ86116.1"/>
    <property type="molecule type" value="Genomic_DNA"/>
</dbReference>
<keyword evidence="10" id="KW-1185">Reference proteome</keyword>
<dbReference type="OrthoDB" id="341482at2759"/>
<dbReference type="OMA" id="VFILFTD"/>
<keyword evidence="6" id="KW-0906">Nuclear pore complex</keyword>
<dbReference type="InterPro" id="IPR037700">
    <property type="entry name" value="NUP88/NUP82"/>
</dbReference>
<evidence type="ECO:0000256" key="8">
    <source>
        <dbReference type="SAM" id="Coils"/>
    </source>
</evidence>
<keyword evidence="8" id="KW-0175">Coiled coil</keyword>
<gene>
    <name evidence="9" type="ORF">KFL_002710110</name>
</gene>
<evidence type="ECO:0000256" key="6">
    <source>
        <dbReference type="ARBA" id="ARBA00023132"/>
    </source>
</evidence>
<dbReference type="InterPro" id="IPR019321">
    <property type="entry name" value="Nucleoporin_Nup88"/>
</dbReference>
<dbReference type="PANTHER" id="PTHR13257:SF0">
    <property type="entry name" value="NUCLEAR PORE COMPLEX PROTEIN NUP88"/>
    <property type="match status" value="1"/>
</dbReference>
<evidence type="ECO:0000256" key="3">
    <source>
        <dbReference type="ARBA" id="ARBA00022816"/>
    </source>
</evidence>
<dbReference type="InterPro" id="IPR015943">
    <property type="entry name" value="WD40/YVTN_repeat-like_dom_sf"/>
</dbReference>
<dbReference type="GO" id="GO:0000056">
    <property type="term" value="P:ribosomal small subunit export from nucleus"/>
    <property type="evidence" value="ECO:0000318"/>
    <property type="project" value="GO_Central"/>
</dbReference>